<proteinExistence type="predicted"/>
<reference evidence="1 2" key="1">
    <citation type="submission" date="2018-06" db="EMBL/GenBank/DDBJ databases">
        <authorList>
            <person name="Zhirakovskaya E."/>
        </authorList>
    </citation>
    <scope>NUCLEOTIDE SEQUENCE [LARGE SCALE GENOMIC DNA]</scope>
    <source>
        <strain evidence="1 2">LY3</strain>
    </source>
</reference>
<dbReference type="EMBL" id="QLIN01000002">
    <property type="protein sequence ID" value="RAI71808.1"/>
    <property type="molecule type" value="Genomic_DNA"/>
</dbReference>
<comment type="caution">
    <text evidence="1">The sequence shown here is derived from an EMBL/GenBank/DDBJ whole genome shotgun (WGS) entry which is preliminary data.</text>
</comment>
<sequence length="74" mass="7773">MENAILSRRGICGEGTVPTPVGASSLAMVVNDYVCGLNKCGVLVFFATELAPTRVFTPACTNPEIVKLGPKMDT</sequence>
<protein>
    <submittedName>
        <fullName evidence="1">Uncharacterized protein</fullName>
    </submittedName>
</protein>
<evidence type="ECO:0000313" key="2">
    <source>
        <dbReference type="Proteomes" id="UP000249493"/>
    </source>
</evidence>
<dbReference type="AlphaFoldDB" id="A0A327NGY1"/>
<name>A0A327NGY1_PSEFL</name>
<organism evidence="1 2">
    <name type="scientific">Pseudomonas fluorescens</name>
    <dbReference type="NCBI Taxonomy" id="294"/>
    <lineage>
        <taxon>Bacteria</taxon>
        <taxon>Pseudomonadati</taxon>
        <taxon>Pseudomonadota</taxon>
        <taxon>Gammaproteobacteria</taxon>
        <taxon>Pseudomonadales</taxon>
        <taxon>Pseudomonadaceae</taxon>
        <taxon>Pseudomonas</taxon>
    </lineage>
</organism>
<evidence type="ECO:0000313" key="1">
    <source>
        <dbReference type="EMBL" id="RAI71808.1"/>
    </source>
</evidence>
<accession>A0A327NGY1</accession>
<gene>
    <name evidence="1" type="ORF">DOZ80_08220</name>
</gene>
<dbReference type="Proteomes" id="UP000249493">
    <property type="component" value="Unassembled WGS sequence"/>
</dbReference>